<keyword evidence="8" id="KW-1185">Reference proteome</keyword>
<reference evidence="9" key="1">
    <citation type="submission" date="2025-08" db="UniProtKB">
        <authorList>
            <consortium name="RefSeq"/>
        </authorList>
    </citation>
    <scope>IDENTIFICATION</scope>
    <source>
        <tissue evidence="9">Leaf</tissue>
    </source>
</reference>
<organism evidence="8 9">
    <name type="scientific">Rhodamnia argentea</name>
    <dbReference type="NCBI Taxonomy" id="178133"/>
    <lineage>
        <taxon>Eukaryota</taxon>
        <taxon>Viridiplantae</taxon>
        <taxon>Streptophyta</taxon>
        <taxon>Embryophyta</taxon>
        <taxon>Tracheophyta</taxon>
        <taxon>Spermatophyta</taxon>
        <taxon>Magnoliopsida</taxon>
        <taxon>eudicotyledons</taxon>
        <taxon>Gunneridae</taxon>
        <taxon>Pentapetalae</taxon>
        <taxon>rosids</taxon>
        <taxon>malvids</taxon>
        <taxon>Myrtales</taxon>
        <taxon>Myrtaceae</taxon>
        <taxon>Myrtoideae</taxon>
        <taxon>Myrteae</taxon>
        <taxon>Australasian group</taxon>
        <taxon>Rhodamnia</taxon>
    </lineage>
</organism>
<keyword evidence="2" id="KW-0809">Transit peptide</keyword>
<evidence type="ECO:0000256" key="5">
    <source>
        <dbReference type="ARBA" id="ARBA00023284"/>
    </source>
</evidence>
<dbReference type="CDD" id="cd02947">
    <property type="entry name" value="TRX_family"/>
    <property type="match status" value="1"/>
</dbReference>
<dbReference type="GO" id="GO:0005737">
    <property type="term" value="C:cytoplasm"/>
    <property type="evidence" value="ECO:0007669"/>
    <property type="project" value="TreeGrafter"/>
</dbReference>
<dbReference type="OrthoDB" id="2121326at2759"/>
<dbReference type="KEGG" id="rarg:115752323"/>
<dbReference type="RefSeq" id="XP_030546326.1">
    <property type="nucleotide sequence ID" value="XM_030690466.2"/>
</dbReference>
<dbReference type="InterPro" id="IPR017937">
    <property type="entry name" value="Thioredoxin_CS"/>
</dbReference>
<evidence type="ECO:0000259" key="7">
    <source>
        <dbReference type="PROSITE" id="PS51352"/>
    </source>
</evidence>
<evidence type="ECO:0000256" key="1">
    <source>
        <dbReference type="ARBA" id="ARBA00022448"/>
    </source>
</evidence>
<dbReference type="PROSITE" id="PS00194">
    <property type="entry name" value="THIOREDOXIN_1"/>
    <property type="match status" value="1"/>
</dbReference>
<dbReference type="PRINTS" id="PR00421">
    <property type="entry name" value="THIOREDOXIN"/>
</dbReference>
<keyword evidence="4" id="KW-1015">Disulfide bond</keyword>
<dbReference type="GO" id="GO:0015035">
    <property type="term" value="F:protein-disulfide reductase activity"/>
    <property type="evidence" value="ECO:0007669"/>
    <property type="project" value="InterPro"/>
</dbReference>
<evidence type="ECO:0000256" key="2">
    <source>
        <dbReference type="ARBA" id="ARBA00022946"/>
    </source>
</evidence>
<evidence type="ECO:0000313" key="8">
    <source>
        <dbReference type="Proteomes" id="UP000827889"/>
    </source>
</evidence>
<feature type="region of interest" description="Disordered" evidence="6">
    <location>
        <begin position="1"/>
        <end position="25"/>
    </location>
</feature>
<dbReference type="GeneID" id="115752323"/>
<dbReference type="NCBIfam" id="TIGR01068">
    <property type="entry name" value="thioredoxin"/>
    <property type="match status" value="1"/>
</dbReference>
<dbReference type="Proteomes" id="UP000827889">
    <property type="component" value="Chromosome 10"/>
</dbReference>
<keyword evidence="5" id="KW-0676">Redox-active center</keyword>
<dbReference type="PROSITE" id="PS51352">
    <property type="entry name" value="THIOREDOXIN_2"/>
    <property type="match status" value="1"/>
</dbReference>
<evidence type="ECO:0000256" key="3">
    <source>
        <dbReference type="ARBA" id="ARBA00022982"/>
    </source>
</evidence>
<dbReference type="SUPFAM" id="SSF52833">
    <property type="entry name" value="Thioredoxin-like"/>
    <property type="match status" value="1"/>
</dbReference>
<accession>A0A8B8QGS6</accession>
<keyword evidence="3" id="KW-0249">Electron transport</keyword>
<dbReference type="PANTHER" id="PTHR45663:SF11">
    <property type="entry name" value="GEO12009P1"/>
    <property type="match status" value="1"/>
</dbReference>
<sequence length="192" mass="20583">MSSMAAMHESVALSSPNVRPSLRRPAAMASSPAAISLPSRRKAGALPGFVGLKIQSRSLASSNSKSSRASCCSRNGRIVCEAQGTALDLPPVTDTTWESLVLKADGPVLVEFWAPWCGPCRMLHPVVGELADEYAGKLKCFKLNTDESRWIATRYGVRSVPTIMIFSNGKKEDAVIGAVPKTTLSTCIEKFL</sequence>
<dbReference type="AlphaFoldDB" id="A0A8B8QGS6"/>
<gene>
    <name evidence="9" type="primary">LOC115752323</name>
</gene>
<dbReference type="Gene3D" id="3.40.30.10">
    <property type="entry name" value="Glutaredoxin"/>
    <property type="match status" value="1"/>
</dbReference>
<dbReference type="InterPro" id="IPR005746">
    <property type="entry name" value="Thioredoxin"/>
</dbReference>
<protein>
    <submittedName>
        <fullName evidence="9">Thioredoxin 1 isoform X1</fullName>
    </submittedName>
</protein>
<evidence type="ECO:0000256" key="4">
    <source>
        <dbReference type="ARBA" id="ARBA00023157"/>
    </source>
</evidence>
<dbReference type="PANTHER" id="PTHR45663">
    <property type="entry name" value="GEO12009P1"/>
    <property type="match status" value="1"/>
</dbReference>
<dbReference type="FunFam" id="3.40.30.10:FF:000001">
    <property type="entry name" value="Thioredoxin"/>
    <property type="match status" value="1"/>
</dbReference>
<dbReference type="InterPro" id="IPR013766">
    <property type="entry name" value="Thioredoxin_domain"/>
</dbReference>
<dbReference type="InterPro" id="IPR036249">
    <property type="entry name" value="Thioredoxin-like_sf"/>
</dbReference>
<dbReference type="Pfam" id="PF00085">
    <property type="entry name" value="Thioredoxin"/>
    <property type="match status" value="1"/>
</dbReference>
<dbReference type="GO" id="GO:0008047">
    <property type="term" value="F:enzyme activator activity"/>
    <property type="evidence" value="ECO:0007669"/>
    <property type="project" value="UniProtKB-ARBA"/>
</dbReference>
<feature type="domain" description="Thioredoxin" evidence="7">
    <location>
        <begin position="73"/>
        <end position="192"/>
    </location>
</feature>
<evidence type="ECO:0000256" key="6">
    <source>
        <dbReference type="SAM" id="MobiDB-lite"/>
    </source>
</evidence>
<name>A0A8B8QGS6_9MYRT</name>
<evidence type="ECO:0000313" key="9">
    <source>
        <dbReference type="RefSeq" id="XP_030546326.1"/>
    </source>
</evidence>
<keyword evidence="1" id="KW-0813">Transport</keyword>
<proteinExistence type="predicted"/>